<dbReference type="EMBL" id="ML987209">
    <property type="protein sequence ID" value="KAF2242066.1"/>
    <property type="molecule type" value="Genomic_DNA"/>
</dbReference>
<dbReference type="InterPro" id="IPR027277">
    <property type="entry name" value="NadC/ModD"/>
</dbReference>
<dbReference type="OrthoDB" id="10067394at2759"/>
<evidence type="ECO:0000256" key="9">
    <source>
        <dbReference type="ARBA" id="ARBA00022679"/>
    </source>
</evidence>
<feature type="domain" description="Xylanolytic transcriptional activator regulatory" evidence="14">
    <location>
        <begin position="290"/>
        <end position="474"/>
    </location>
</feature>
<dbReference type="InterPro" id="IPR037128">
    <property type="entry name" value="Quinolinate_PRibosylTase_N_sf"/>
</dbReference>
<dbReference type="InterPro" id="IPR036068">
    <property type="entry name" value="Nicotinate_pribotase-like_C"/>
</dbReference>
<feature type="domain" description="Quinolinate phosphoribosyl transferase C-terminal" evidence="13">
    <location>
        <begin position="81"/>
        <end position="248"/>
    </location>
</feature>
<evidence type="ECO:0000256" key="2">
    <source>
        <dbReference type="ARBA" id="ARBA00004893"/>
    </source>
</evidence>
<comment type="similarity">
    <text evidence="3">Belongs to the NadC/ModD family.</text>
</comment>
<evidence type="ECO:0000256" key="11">
    <source>
        <dbReference type="ARBA" id="ARBA00033102"/>
    </source>
</evidence>
<dbReference type="GO" id="GO:0008270">
    <property type="term" value="F:zinc ion binding"/>
    <property type="evidence" value="ECO:0007669"/>
    <property type="project" value="InterPro"/>
</dbReference>
<dbReference type="Pfam" id="PF04082">
    <property type="entry name" value="Fungal_trans"/>
    <property type="match status" value="1"/>
</dbReference>
<evidence type="ECO:0000256" key="12">
    <source>
        <dbReference type="ARBA" id="ARBA00047445"/>
    </source>
</evidence>
<sequence>MELAEGAPAHGTVAHLLPQTYKRLVSEWLEEDTPSFDYGGFVVGEEISEAKLLGKSEVSPVRQLLLGERVALNTLARCSGIATKSNRLLKLLRKAGYPNILAGTRKTTPGFRLVEKYGMLVGGVDAHRVDLSAMTMLKDNHIVAAGSITNAVRAAKSAGGFAIKVEVECQSFEEADEAIAAGADIVMLDNFTPDGVKIAAAELKDKWGRGTGDRKAFLVEVSGGLTEDNVEAYVCPDVDISSLGSPDSSDRDIFIDHNAPDMNLYDINMVESRLAASSGMVFQVSGDRLLDLYYENFHPAFPITLPLHYFNQRKVIENHGMENLLLVLQWIGSIYAPWTSCEPYYEAARQALSSSALPRAPWSIQALLLFSVAQHHRDMRPESRQTADVAIELALELQMNSKEFARAYGEANPVLEESWRRTYYFLTLLDQHLAVVVNSPVFALRDIPNHVDLPCDDEYFESGQIPSTTTWQEYEMREFADIEVVYSSIVYLTDISRVVAYIMRSFTQTGTFDDTLISAVDAKVAAWQSLLPACKKDPMRQNGTVDEVIFMAHMMAAVVIMTSHRPFSSLAYSIEELSTESFVSPVPFIEPLKQGRGTHTARSLKAIDIQTRLLAIPCAVERHNVFTMCIAASLATAQISACNILLEDHALSIARDRVRLSIGYLNAMGSLWPLAKKMAKEVRFVARRTLASLPSNVTVEANPAAETEIPRDEVIWPINPSAQIDIYSGITLPWDQSMLNYSSSSASSIS</sequence>
<gene>
    <name evidence="15" type="ORF">BU26DRAFT_439600</name>
</gene>
<protein>
    <recommendedName>
        <fullName evidence="6">Nicotinate-nucleotide pyrophosphorylase [carboxylating]</fullName>
        <ecNumber evidence="5">2.4.2.19</ecNumber>
    </recommendedName>
    <alternativeName>
        <fullName evidence="11">Quinolinate phosphoribosyltransferase [decarboxylating]</fullName>
    </alternativeName>
</protein>
<evidence type="ECO:0000313" key="15">
    <source>
        <dbReference type="EMBL" id="KAF2242066.1"/>
    </source>
</evidence>
<comment type="function">
    <text evidence="1">Involved in the catabolism of quinolinic acid (QA).</text>
</comment>
<keyword evidence="16" id="KW-1185">Reference proteome</keyword>
<evidence type="ECO:0000259" key="13">
    <source>
        <dbReference type="Pfam" id="PF01729"/>
    </source>
</evidence>
<dbReference type="Gene3D" id="3.20.20.70">
    <property type="entry name" value="Aldolase class I"/>
    <property type="match status" value="1"/>
</dbReference>
<dbReference type="Proteomes" id="UP000800094">
    <property type="component" value="Unassembled WGS sequence"/>
</dbReference>
<dbReference type="PANTHER" id="PTHR32179">
    <property type="entry name" value="NICOTINATE-NUCLEOTIDE PYROPHOSPHORYLASE [CARBOXYLATING]"/>
    <property type="match status" value="1"/>
</dbReference>
<dbReference type="EC" id="2.4.2.19" evidence="5"/>
<keyword evidence="9" id="KW-0808">Transferase</keyword>
<comment type="subunit">
    <text evidence="4">Hexamer formed by 3 homodimers.</text>
</comment>
<dbReference type="CDD" id="cd12148">
    <property type="entry name" value="fungal_TF_MHR"/>
    <property type="match status" value="1"/>
</dbReference>
<dbReference type="AlphaFoldDB" id="A0A6A6HVE0"/>
<accession>A0A6A6HVE0</accession>
<dbReference type="GeneID" id="54577682"/>
<dbReference type="GO" id="GO:0003677">
    <property type="term" value="F:DNA binding"/>
    <property type="evidence" value="ECO:0007669"/>
    <property type="project" value="InterPro"/>
</dbReference>
<evidence type="ECO:0000313" key="16">
    <source>
        <dbReference type="Proteomes" id="UP000800094"/>
    </source>
</evidence>
<evidence type="ECO:0000256" key="1">
    <source>
        <dbReference type="ARBA" id="ARBA00003237"/>
    </source>
</evidence>
<dbReference type="FunFam" id="3.20.20.70:FF:000090">
    <property type="entry name" value="Nicotinate-nucleotide pyrophosphorylase [carboxylating]"/>
    <property type="match status" value="1"/>
</dbReference>
<keyword evidence="7" id="KW-0662">Pyridine nucleotide biosynthesis</keyword>
<dbReference type="SUPFAM" id="SSF51690">
    <property type="entry name" value="Nicotinate/Quinolinate PRTase C-terminal domain-like"/>
    <property type="match status" value="1"/>
</dbReference>
<keyword evidence="10" id="KW-0539">Nucleus</keyword>
<dbReference type="PANTHER" id="PTHR32179:SF3">
    <property type="entry name" value="NICOTINATE-NUCLEOTIDE PYROPHOSPHORYLASE [CARBOXYLATING]"/>
    <property type="match status" value="1"/>
</dbReference>
<dbReference type="GO" id="GO:0009435">
    <property type="term" value="P:NAD+ biosynthetic process"/>
    <property type="evidence" value="ECO:0007669"/>
    <property type="project" value="UniProtKB-UniPathway"/>
</dbReference>
<dbReference type="NCBIfam" id="TIGR00078">
    <property type="entry name" value="nadC"/>
    <property type="match status" value="1"/>
</dbReference>
<dbReference type="InterPro" id="IPR007219">
    <property type="entry name" value="XnlR_reg_dom"/>
</dbReference>
<proteinExistence type="inferred from homology"/>
<comment type="catalytic activity">
    <reaction evidence="12">
        <text>nicotinate beta-D-ribonucleotide + CO2 + diphosphate = quinolinate + 5-phospho-alpha-D-ribose 1-diphosphate + 2 H(+)</text>
        <dbReference type="Rhea" id="RHEA:12733"/>
        <dbReference type="ChEBI" id="CHEBI:15378"/>
        <dbReference type="ChEBI" id="CHEBI:16526"/>
        <dbReference type="ChEBI" id="CHEBI:29959"/>
        <dbReference type="ChEBI" id="CHEBI:33019"/>
        <dbReference type="ChEBI" id="CHEBI:57502"/>
        <dbReference type="ChEBI" id="CHEBI:58017"/>
        <dbReference type="EC" id="2.4.2.19"/>
    </reaction>
</comment>
<dbReference type="InterPro" id="IPR004393">
    <property type="entry name" value="NadC"/>
</dbReference>
<dbReference type="InterPro" id="IPR013785">
    <property type="entry name" value="Aldolase_TIM"/>
</dbReference>
<evidence type="ECO:0000256" key="10">
    <source>
        <dbReference type="ARBA" id="ARBA00023242"/>
    </source>
</evidence>
<dbReference type="Pfam" id="PF01729">
    <property type="entry name" value="QRPTase_C"/>
    <property type="match status" value="1"/>
</dbReference>
<dbReference type="InterPro" id="IPR002638">
    <property type="entry name" value="Quinolinate_PRibosylTrfase_C"/>
</dbReference>
<reference evidence="15" key="1">
    <citation type="journal article" date="2020" name="Stud. Mycol.">
        <title>101 Dothideomycetes genomes: a test case for predicting lifestyles and emergence of pathogens.</title>
        <authorList>
            <person name="Haridas S."/>
            <person name="Albert R."/>
            <person name="Binder M."/>
            <person name="Bloem J."/>
            <person name="Labutti K."/>
            <person name="Salamov A."/>
            <person name="Andreopoulos B."/>
            <person name="Baker S."/>
            <person name="Barry K."/>
            <person name="Bills G."/>
            <person name="Bluhm B."/>
            <person name="Cannon C."/>
            <person name="Castanera R."/>
            <person name="Culley D."/>
            <person name="Daum C."/>
            <person name="Ezra D."/>
            <person name="Gonzalez J."/>
            <person name="Henrissat B."/>
            <person name="Kuo A."/>
            <person name="Liang C."/>
            <person name="Lipzen A."/>
            <person name="Lutzoni F."/>
            <person name="Magnuson J."/>
            <person name="Mondo S."/>
            <person name="Nolan M."/>
            <person name="Ohm R."/>
            <person name="Pangilinan J."/>
            <person name="Park H.-J."/>
            <person name="Ramirez L."/>
            <person name="Alfaro M."/>
            <person name="Sun H."/>
            <person name="Tritt A."/>
            <person name="Yoshinaga Y."/>
            <person name="Zwiers L.-H."/>
            <person name="Turgeon B."/>
            <person name="Goodwin S."/>
            <person name="Spatafora J."/>
            <person name="Crous P."/>
            <person name="Grigoriev I."/>
        </authorList>
    </citation>
    <scope>NUCLEOTIDE SEQUENCE</scope>
    <source>
        <strain evidence="15">CBS 122368</strain>
    </source>
</reference>
<evidence type="ECO:0000259" key="14">
    <source>
        <dbReference type="Pfam" id="PF04082"/>
    </source>
</evidence>
<evidence type="ECO:0000256" key="4">
    <source>
        <dbReference type="ARBA" id="ARBA00011218"/>
    </source>
</evidence>
<evidence type="ECO:0000256" key="8">
    <source>
        <dbReference type="ARBA" id="ARBA00022676"/>
    </source>
</evidence>
<organism evidence="15 16">
    <name type="scientific">Trematosphaeria pertusa</name>
    <dbReference type="NCBI Taxonomy" id="390896"/>
    <lineage>
        <taxon>Eukaryota</taxon>
        <taxon>Fungi</taxon>
        <taxon>Dikarya</taxon>
        <taxon>Ascomycota</taxon>
        <taxon>Pezizomycotina</taxon>
        <taxon>Dothideomycetes</taxon>
        <taxon>Pleosporomycetidae</taxon>
        <taxon>Pleosporales</taxon>
        <taxon>Massarineae</taxon>
        <taxon>Trematosphaeriaceae</taxon>
        <taxon>Trematosphaeria</taxon>
    </lineage>
</organism>
<dbReference type="GO" id="GO:0034213">
    <property type="term" value="P:quinolinate catabolic process"/>
    <property type="evidence" value="ECO:0007669"/>
    <property type="project" value="TreeGrafter"/>
</dbReference>
<evidence type="ECO:0000256" key="5">
    <source>
        <dbReference type="ARBA" id="ARBA00011944"/>
    </source>
</evidence>
<dbReference type="SUPFAM" id="SSF54675">
    <property type="entry name" value="Nicotinate/Quinolinate PRTase N-terminal domain-like"/>
    <property type="match status" value="1"/>
</dbReference>
<name>A0A6A6HVE0_9PLEO</name>
<dbReference type="UniPathway" id="UPA00253">
    <property type="reaction ID" value="UER00331"/>
</dbReference>
<evidence type="ECO:0000256" key="3">
    <source>
        <dbReference type="ARBA" id="ARBA00009400"/>
    </source>
</evidence>
<dbReference type="RefSeq" id="XP_033677070.1">
    <property type="nucleotide sequence ID" value="XM_033824352.1"/>
</dbReference>
<evidence type="ECO:0000256" key="6">
    <source>
        <dbReference type="ARBA" id="ARBA00020990"/>
    </source>
</evidence>
<dbReference type="Gene3D" id="3.90.1170.20">
    <property type="entry name" value="Quinolinate phosphoribosyl transferase, N-terminal domain"/>
    <property type="match status" value="2"/>
</dbReference>
<dbReference type="GO" id="GO:0004514">
    <property type="term" value="F:nicotinate-nucleotide diphosphorylase (carboxylating) activity"/>
    <property type="evidence" value="ECO:0007669"/>
    <property type="project" value="UniProtKB-EC"/>
</dbReference>
<evidence type="ECO:0000256" key="7">
    <source>
        <dbReference type="ARBA" id="ARBA00022642"/>
    </source>
</evidence>
<dbReference type="GO" id="GO:0006351">
    <property type="term" value="P:DNA-templated transcription"/>
    <property type="evidence" value="ECO:0007669"/>
    <property type="project" value="InterPro"/>
</dbReference>
<comment type="pathway">
    <text evidence="2">Cofactor biosynthesis; NAD(+) biosynthesis; nicotinate D-ribonucleotide from quinolinate: step 1/1.</text>
</comment>
<dbReference type="GO" id="GO:0005737">
    <property type="term" value="C:cytoplasm"/>
    <property type="evidence" value="ECO:0007669"/>
    <property type="project" value="TreeGrafter"/>
</dbReference>
<keyword evidence="8" id="KW-0328">Glycosyltransferase</keyword>